<dbReference type="PANTHER" id="PTHR46312">
    <property type="entry name" value="NACHT DOMAIN-CONTAINING PROTEIN"/>
    <property type="match status" value="1"/>
</dbReference>
<dbReference type="SMART" id="SM00382">
    <property type="entry name" value="AAA"/>
    <property type="match status" value="1"/>
</dbReference>
<dbReference type="EMBL" id="JACVDC010000098">
    <property type="protein sequence ID" value="MBC9798243.1"/>
    <property type="molecule type" value="Genomic_DNA"/>
</dbReference>
<protein>
    <submittedName>
        <fullName evidence="2">NACHT domain-containing protein</fullName>
    </submittedName>
</protein>
<dbReference type="SUPFAM" id="SSF52540">
    <property type="entry name" value="P-loop containing nucleoside triphosphate hydrolases"/>
    <property type="match status" value="1"/>
</dbReference>
<dbReference type="InterPro" id="IPR007111">
    <property type="entry name" value="NACHT_NTPase"/>
</dbReference>
<proteinExistence type="predicted"/>
<dbReference type="RefSeq" id="WP_187967367.1">
    <property type="nucleotide sequence ID" value="NZ_JACVDC010000098.1"/>
</dbReference>
<dbReference type="CDD" id="cd00009">
    <property type="entry name" value="AAA"/>
    <property type="match status" value="1"/>
</dbReference>
<dbReference type="Pfam" id="PF05729">
    <property type="entry name" value="NACHT"/>
    <property type="match status" value="1"/>
</dbReference>
<gene>
    <name evidence="2" type="ORF">IBL28_19905</name>
</gene>
<organism evidence="2 3">
    <name type="scientific">Sinomicrobium weinanense</name>
    <dbReference type="NCBI Taxonomy" id="2842200"/>
    <lineage>
        <taxon>Bacteria</taxon>
        <taxon>Pseudomonadati</taxon>
        <taxon>Bacteroidota</taxon>
        <taxon>Flavobacteriia</taxon>
        <taxon>Flavobacteriales</taxon>
        <taxon>Flavobacteriaceae</taxon>
        <taxon>Sinomicrobium</taxon>
    </lineage>
</organism>
<name>A0A926JW29_9FLAO</name>
<keyword evidence="3" id="KW-1185">Reference proteome</keyword>
<comment type="caution">
    <text evidence="2">The sequence shown here is derived from an EMBL/GenBank/DDBJ whole genome shotgun (WGS) entry which is preliminary data.</text>
</comment>
<dbReference type="InterPro" id="IPR003593">
    <property type="entry name" value="AAA+_ATPase"/>
</dbReference>
<dbReference type="InterPro" id="IPR027417">
    <property type="entry name" value="P-loop_NTPase"/>
</dbReference>
<dbReference type="PANTHER" id="PTHR46312:SF2">
    <property type="entry name" value="NUCLEOTIDE-BINDING OLIGOMERIZATION DOMAIN-CONTAINING PROTEIN 2-LIKE"/>
    <property type="match status" value="1"/>
</dbReference>
<evidence type="ECO:0000313" key="2">
    <source>
        <dbReference type="EMBL" id="MBC9798243.1"/>
    </source>
</evidence>
<sequence length="973" mass="113141">MSKNTLTNLPDIQSLVTLVIKICKKLGLNDIKSINESILTATEDSALGHRDLKIICTLSELGGKVELIKTQLKDCIKENDEIIVVSSHGKKISKYFQDWLKSELKTDKILFWEESYLIELVDKHLPEYWGHNDVFLKSFEDAFIERLESNGELQKVLQLDEKFEELLNFFIEPKIYHIKEDEKTGRQVHSRFNKDKYLDGNNYFISGDAGTGKTTLLKEIGKIAIQHNQNSTYKILPIKIKTTLIANSGYLIDKAIRSEIINLVGEEGVDKVFNDYKVLLLIDSIDELERPKQREIFEDLKELTGNKKLSFILATRNYESLTKGCEICNHINTLLSNFDLNQVQRYLTTFFKRDLKKSEELWLNLQENKILDKIPPTPLTISLVSILFEENGYEVPATITDVYDNFNTFLLGRLNVNSSLDFLKIDVKEKILQMYALKIIKSQNRVRLKEDDFVKYIKDYFREQSITIEEGTIPELIKGLTDGTGVLYLDDLKYVTYQHDHFMEYYASREIFNDENRNKLENEIVENFCKYNWQNTAIFYAGRTKNMKMFLKKLALRTEQYTSLPNILLSISGLGYILQSLWMTNSENRKEAILTALNLLIRADAKVKELAEKGYPFFKGIGDFDIAIINLFWFYTHYNSLTLRDPLQLAFDELHDSLKQFDNTQFEKDKTTRLYQLFCIAATLNTGRVKDNSKLETLFDQDKLLTNSLFVFLFNEAIDLLELGDKSQLRREYKIDTKKRKYIHSIRFYLDHPSKTLNNTTYELLNPIKEVEIFTEGKTDASIIKHSFNVLTMGREPYWSITAIEDGEGAKAGGAHQLTKYLTRLANNIKTDFDKKKTIIGIFDNDEKGYSEFNGLPDNFKMVNGILKKVEGLNIYAMLLPIPDSQNYEPYHQEKQAFKFFEIEHYFPLNFLQDNNMVKETSIPSVYEIIGDKSNFKDKVIKSNKPELFTELISLFNEIDKVCEKEINYIDSK</sequence>
<dbReference type="Proteomes" id="UP000653730">
    <property type="component" value="Unassembled WGS sequence"/>
</dbReference>
<reference evidence="2 3" key="1">
    <citation type="submission" date="2020-09" db="EMBL/GenBank/DDBJ databases">
        <title>Sinomicrobium weinanense sp. nov., a halophilic bacteria isolated from saline-alkali soil.</title>
        <authorList>
            <person name="Wu P."/>
            <person name="Ren H."/>
            <person name="Mei Y."/>
            <person name="Liang Y."/>
            <person name="Chen Z."/>
        </authorList>
    </citation>
    <scope>NUCLEOTIDE SEQUENCE [LARGE SCALE GENOMIC DNA]</scope>
    <source>
        <strain evidence="2 3">FJxs</strain>
    </source>
</reference>
<evidence type="ECO:0000313" key="3">
    <source>
        <dbReference type="Proteomes" id="UP000653730"/>
    </source>
</evidence>
<dbReference type="Gene3D" id="3.40.50.300">
    <property type="entry name" value="P-loop containing nucleotide triphosphate hydrolases"/>
    <property type="match status" value="1"/>
</dbReference>
<accession>A0A926JW29</accession>
<dbReference type="AlphaFoldDB" id="A0A926JW29"/>
<evidence type="ECO:0000259" key="1">
    <source>
        <dbReference type="SMART" id="SM00382"/>
    </source>
</evidence>
<feature type="domain" description="AAA+ ATPase" evidence="1">
    <location>
        <begin position="199"/>
        <end position="337"/>
    </location>
</feature>